<dbReference type="EMBL" id="FITM01000075">
    <property type="protein sequence ID" value="SAY38727.1"/>
    <property type="molecule type" value="Genomic_DNA"/>
</dbReference>
<proteinExistence type="predicted"/>
<accession>A0A165AFG5</accession>
<dbReference type="Proteomes" id="UP000182631">
    <property type="component" value="Unassembled WGS sequence"/>
</dbReference>
<dbReference type="AlphaFoldDB" id="A0A165AFG5"/>
<evidence type="ECO:0000313" key="1">
    <source>
        <dbReference type="EMBL" id="SAY38727.1"/>
    </source>
</evidence>
<sequence>MGSAVDQASTRPLAMAIRKRTTMALILVTKAPCLYCTDHHLVQRRVTAQPQAIMATGVFVYIDSG</sequence>
<organism evidence="1 2">
    <name type="scientific">Candidatus Synechococcus spongiarum</name>
    <dbReference type="NCBI Taxonomy" id="431041"/>
    <lineage>
        <taxon>Bacteria</taxon>
        <taxon>Bacillati</taxon>
        <taxon>Cyanobacteriota</taxon>
        <taxon>Cyanophyceae</taxon>
        <taxon>Synechococcales</taxon>
        <taxon>Synechococcaceae</taxon>
        <taxon>Synechococcus</taxon>
    </lineage>
</organism>
<name>A0A165AFG5_9SYNE</name>
<reference evidence="2" key="1">
    <citation type="submission" date="2016-02" db="EMBL/GenBank/DDBJ databases">
        <authorList>
            <person name="liu f."/>
        </authorList>
    </citation>
    <scope>NUCLEOTIDE SEQUENCE [LARGE SCALE GENOMIC DNA]</scope>
</reference>
<gene>
    <name evidence="1" type="ORF">FLM9_649</name>
</gene>
<keyword evidence="2" id="KW-1185">Reference proteome</keyword>
<evidence type="ECO:0000313" key="2">
    <source>
        <dbReference type="Proteomes" id="UP000182631"/>
    </source>
</evidence>
<protein>
    <submittedName>
        <fullName evidence="1">Uncharacterized protein</fullName>
    </submittedName>
</protein>